<sequence length="363" mass="39941">MKELLVFSVVFLGLVSFIHGQSRDHPLAPALFIFGDSLADCGNNNYIPTLARANYLPYGIDFGFPTGRFCNGRTVVDYVAMHLGLPLVPPYLSPFFIGAKVLRGVNYASAAAGILDETGQHYGARTTLNEQISQFEITVELKLQPLFQDPAELRQHLAKSIILINTGSNDYINNYLLPDRYLSSQIYTGEDFAELLTKTLSAQLSRLYNLGARKFVLAGVGPLGCIPSQLSTVNGNNSGCVAKVNNLVSAFNSRVIKLADTLNSSLPDSFFIYQDIYDLFHDIVVNPSSYGFLIPDKACCGNGRYGGVLTCLPLQEPCADRHQYVFWDSFHPTEAVNKIIADRSFSNSAGFSYPISLYELAKL</sequence>
<dbReference type="PANTHER" id="PTHR45650:SF79">
    <property type="entry name" value="GDSL ESTERASE_LIPASE 7"/>
    <property type="match status" value="1"/>
</dbReference>
<evidence type="ECO:0000256" key="8">
    <source>
        <dbReference type="SAM" id="SignalP"/>
    </source>
</evidence>
<dbReference type="InterPro" id="IPR035669">
    <property type="entry name" value="SGNH_plant_lipase-like"/>
</dbReference>
<keyword evidence="3" id="KW-0964">Secreted</keyword>
<name>Q1KUU3_9ROSI</name>
<evidence type="ECO:0000256" key="6">
    <source>
        <dbReference type="ARBA" id="ARBA00022963"/>
    </source>
</evidence>
<evidence type="ECO:0000256" key="4">
    <source>
        <dbReference type="ARBA" id="ARBA00022729"/>
    </source>
</evidence>
<dbReference type="GO" id="GO:0016788">
    <property type="term" value="F:hydrolase activity, acting on ester bonds"/>
    <property type="evidence" value="ECO:0007669"/>
    <property type="project" value="InterPro"/>
</dbReference>
<dbReference type="InterPro" id="IPR051238">
    <property type="entry name" value="GDSL_esterase/lipase"/>
</dbReference>
<dbReference type="GO" id="GO:0016042">
    <property type="term" value="P:lipid catabolic process"/>
    <property type="evidence" value="ECO:0007669"/>
    <property type="project" value="UniProtKB-KW"/>
</dbReference>
<reference evidence="9" key="1">
    <citation type="journal article" date="2006" name="Plant Cell">
        <title>Independent ancient polyploidy events in the sister families Brassicaceae and Cleomaceae.</title>
        <authorList>
            <person name="Schranz M.E."/>
            <person name="Mitchell-Olds T."/>
        </authorList>
    </citation>
    <scope>NUCLEOTIDE SEQUENCE</scope>
</reference>
<feature type="signal peptide" evidence="8">
    <location>
        <begin position="1"/>
        <end position="20"/>
    </location>
</feature>
<evidence type="ECO:0000256" key="1">
    <source>
        <dbReference type="ARBA" id="ARBA00004613"/>
    </source>
</evidence>
<feature type="chain" id="PRO_5004192853" description="GDSL esterase/lipase 7" evidence="8">
    <location>
        <begin position="21"/>
        <end position="363"/>
    </location>
</feature>
<evidence type="ECO:0000313" key="9">
    <source>
        <dbReference type="EMBL" id="ABD96893.1"/>
    </source>
</evidence>
<proteinExistence type="inferred from homology"/>
<dbReference type="InterPro" id="IPR001087">
    <property type="entry name" value="GDSL"/>
</dbReference>
<evidence type="ECO:0000256" key="2">
    <source>
        <dbReference type="ARBA" id="ARBA00008668"/>
    </source>
</evidence>
<keyword evidence="4 8" id="KW-0732">Signal</keyword>
<dbReference type="SUPFAM" id="SSF52266">
    <property type="entry name" value="SGNH hydrolase"/>
    <property type="match status" value="1"/>
</dbReference>
<comment type="similarity">
    <text evidence="2">Belongs to the 'GDSL' lipolytic enzyme family.</text>
</comment>
<dbReference type="EMBL" id="DQ415921">
    <property type="protein sequence ID" value="ABD96893.1"/>
    <property type="molecule type" value="Genomic_DNA"/>
</dbReference>
<keyword evidence="7" id="KW-0443">Lipid metabolism</keyword>
<evidence type="ECO:0000256" key="5">
    <source>
        <dbReference type="ARBA" id="ARBA00022801"/>
    </source>
</evidence>
<evidence type="ECO:0000256" key="7">
    <source>
        <dbReference type="ARBA" id="ARBA00023098"/>
    </source>
</evidence>
<keyword evidence="6" id="KW-0442">Lipid degradation</keyword>
<dbReference type="AlphaFoldDB" id="Q1KUU3"/>
<organism evidence="9">
    <name type="scientific">Tarenaya spinosa</name>
    <dbReference type="NCBI Taxonomy" id="228870"/>
    <lineage>
        <taxon>Eukaryota</taxon>
        <taxon>Viridiplantae</taxon>
        <taxon>Streptophyta</taxon>
        <taxon>Embryophyta</taxon>
        <taxon>Tracheophyta</taxon>
        <taxon>Spermatophyta</taxon>
        <taxon>Magnoliopsida</taxon>
        <taxon>eudicotyledons</taxon>
        <taxon>Gunneridae</taxon>
        <taxon>Pentapetalae</taxon>
        <taxon>rosids</taxon>
        <taxon>malvids</taxon>
        <taxon>Brassicales</taxon>
        <taxon>Cleomaceae</taxon>
        <taxon>New World clade</taxon>
        <taxon>Tarenaya</taxon>
    </lineage>
</organism>
<dbReference type="Pfam" id="PF00657">
    <property type="entry name" value="Lipase_GDSL"/>
    <property type="match status" value="1"/>
</dbReference>
<dbReference type="Gene3D" id="3.40.50.1110">
    <property type="entry name" value="SGNH hydrolase"/>
    <property type="match status" value="1"/>
</dbReference>
<dbReference type="CDD" id="cd01837">
    <property type="entry name" value="SGNH_plant_lipase_like"/>
    <property type="match status" value="1"/>
</dbReference>
<dbReference type="InterPro" id="IPR036514">
    <property type="entry name" value="SGNH_hydro_sf"/>
</dbReference>
<comment type="subcellular location">
    <subcellularLocation>
        <location evidence="1">Secreted</location>
    </subcellularLocation>
</comment>
<evidence type="ECO:0008006" key="10">
    <source>
        <dbReference type="Google" id="ProtNLM"/>
    </source>
</evidence>
<dbReference type="GO" id="GO:0005576">
    <property type="term" value="C:extracellular region"/>
    <property type="evidence" value="ECO:0007669"/>
    <property type="project" value="UniProtKB-SubCell"/>
</dbReference>
<protein>
    <recommendedName>
        <fullName evidence="10">GDSL esterase/lipase 7</fullName>
    </recommendedName>
</protein>
<accession>Q1KUU3</accession>
<evidence type="ECO:0000256" key="3">
    <source>
        <dbReference type="ARBA" id="ARBA00022525"/>
    </source>
</evidence>
<dbReference type="PANTHER" id="PTHR45650">
    <property type="entry name" value="GDSL-LIKE LIPASE/ACYLHYDROLASE-RELATED"/>
    <property type="match status" value="1"/>
</dbReference>
<keyword evidence="5" id="KW-0378">Hydrolase</keyword>